<gene>
    <name evidence="1" type="ORF">niasHT_014905</name>
</gene>
<dbReference type="EMBL" id="JBICBT010000427">
    <property type="protein sequence ID" value="KAL3114002.1"/>
    <property type="molecule type" value="Genomic_DNA"/>
</dbReference>
<accession>A0ABD2LFK6</accession>
<evidence type="ECO:0000313" key="2">
    <source>
        <dbReference type="Proteomes" id="UP001620626"/>
    </source>
</evidence>
<comment type="caution">
    <text evidence="1">The sequence shown here is derived from an EMBL/GenBank/DDBJ whole genome shotgun (WGS) entry which is preliminary data.</text>
</comment>
<reference evidence="1 2" key="1">
    <citation type="submission" date="2024-10" db="EMBL/GenBank/DDBJ databases">
        <authorList>
            <person name="Kim D."/>
        </authorList>
    </citation>
    <scope>NUCLEOTIDE SEQUENCE [LARGE SCALE GENOMIC DNA]</scope>
    <source>
        <strain evidence="1">BH-2024</strain>
    </source>
</reference>
<dbReference type="AlphaFoldDB" id="A0ABD2LFK6"/>
<organism evidence="1 2">
    <name type="scientific">Heterodera trifolii</name>
    <dbReference type="NCBI Taxonomy" id="157864"/>
    <lineage>
        <taxon>Eukaryota</taxon>
        <taxon>Metazoa</taxon>
        <taxon>Ecdysozoa</taxon>
        <taxon>Nematoda</taxon>
        <taxon>Chromadorea</taxon>
        <taxon>Rhabditida</taxon>
        <taxon>Tylenchina</taxon>
        <taxon>Tylenchomorpha</taxon>
        <taxon>Tylenchoidea</taxon>
        <taxon>Heteroderidae</taxon>
        <taxon>Heteroderinae</taxon>
        <taxon>Heterodera</taxon>
    </lineage>
</organism>
<name>A0ABD2LFK6_9BILA</name>
<sequence length="87" mass="9608">MTRTRCDLMGKECEPTRELLRKIRKISKCCSPSNAAGPCICKLPKPDPSEFAAPAHHYNLNEFPLLKYGNSQSEDPSCSAILGDLRG</sequence>
<dbReference type="Proteomes" id="UP001620626">
    <property type="component" value="Unassembled WGS sequence"/>
</dbReference>
<proteinExistence type="predicted"/>
<protein>
    <submittedName>
        <fullName evidence="1">Uncharacterized protein</fullName>
    </submittedName>
</protein>
<evidence type="ECO:0000313" key="1">
    <source>
        <dbReference type="EMBL" id="KAL3114002.1"/>
    </source>
</evidence>
<keyword evidence="2" id="KW-1185">Reference proteome</keyword>